<dbReference type="RefSeq" id="WP_184368907.1">
    <property type="nucleotide sequence ID" value="NZ_BAAAKM010000104.1"/>
</dbReference>
<dbReference type="Proteomes" id="UP000579647">
    <property type="component" value="Unassembled WGS sequence"/>
</dbReference>
<dbReference type="AlphaFoldDB" id="A0A840WSC3"/>
<evidence type="ECO:0000259" key="2">
    <source>
        <dbReference type="Pfam" id="PF14028"/>
    </source>
</evidence>
<sequence length="970" mass="104872">MRQAVEAANPVLYGRVGDLLGANDPPRRALDKAITSLLGYLARRRRPTPFGLFAGAAPITVSAVPSVKWGEEHRVHTGADHAWISEVIDRLHACPELMARLPVMSHPQVIRRGGRLVVPGPASGGRTHRAAPVEVTIRAAPPAVTALELARAPLPHQVLTDRLAEQFPSAPHERVAALVDELLAQGFLVSGLWAPATVPDALGHLCQVLEQVGAHEIPEAAGLLRRMRSLHTRLDAPSTHSQWKGKAPLRSVMLGVSEVSPVPLTADTTLDCQVSVPPQIVAVLEQAASLLVRTSAHPFGSPIWREYHHRFRDRYGPGAAVPVMEVVADSGIGWPAGYLGADRLAAPTVLTDRDTLLLEEAQKALASGGELVLTDDLVDRLGRANGAPLVPPDRVEIAARVHAPTLAAVDKGEFSVWVTAAPRPASSMFGRFLELLDPDDRRPLVDSFATRMEGAVAAQVSFHARQRRNDNLTRTPPITPLTISLGEHRTPGEGVIGLEDLAVVADATGLGLVRLSTGQQVIPRVAHPLEPQNQTPTLARFLAEIPYARCVFYGAFDLGVAARLAHVPRIRYGPVVLSPARWTLTTADVPGRDADQDTWDQALGRWRHRWGVPEHVAVVEHDRQLPLDLTEAAHRHLLRRHLHNHDLGRVRVCEAPAPEQVGWIGRPHELVAALHTTLTPARPWARARPVAEGVVDSPLPGGPMVHARVPVHPDRADPILTDHLPTLIEAAGCDRWWYRIRRDTARVDAPTHLEVTLRTPAGQEMAAVVEAAHSWAHGLREAGLAPGAELVPYHPQHARYGHGEAFRAAEAVFTADSAAALAQRRLALATGADPMALTAASLTDLAADLLGGREAGDRWLVHDLEHTPGRVETAVRTAALEWSDPADSSSGELWATPAGEAVLGAWQARGRALDLYRRTLETTGRDPAEVTRSLLHLHHARSRGVDPDGEAGVLRAARSIALTRTHRRSP</sequence>
<evidence type="ECO:0000313" key="4">
    <source>
        <dbReference type="Proteomes" id="UP000579647"/>
    </source>
</evidence>
<organism evidence="3 4">
    <name type="scientific">Nocardiopsis metallicus</name>
    <dbReference type="NCBI Taxonomy" id="179819"/>
    <lineage>
        <taxon>Bacteria</taxon>
        <taxon>Bacillati</taxon>
        <taxon>Actinomycetota</taxon>
        <taxon>Actinomycetes</taxon>
        <taxon>Streptosporangiales</taxon>
        <taxon>Nocardiopsidaceae</taxon>
        <taxon>Nocardiopsis</taxon>
    </lineage>
</organism>
<comment type="caution">
    <text evidence="3">The sequence shown here is derived from an EMBL/GenBank/DDBJ whole genome shotgun (WGS) entry which is preliminary data.</text>
</comment>
<dbReference type="InterPro" id="IPR006827">
    <property type="entry name" value="Lant_deHydtase_N"/>
</dbReference>
<proteinExistence type="predicted"/>
<protein>
    <submittedName>
        <fullName evidence="3">Thiopeptide-type bacteriocin biosynthesis protein</fullName>
    </submittedName>
</protein>
<gene>
    <name evidence="3" type="ORF">HNR07_005972</name>
</gene>
<feature type="domain" description="Lantibiotic dehydratase N-terminal" evidence="1">
    <location>
        <begin position="1"/>
        <end position="638"/>
    </location>
</feature>
<reference evidence="3 4" key="1">
    <citation type="submission" date="2020-08" db="EMBL/GenBank/DDBJ databases">
        <title>Sequencing the genomes of 1000 actinobacteria strains.</title>
        <authorList>
            <person name="Klenk H.-P."/>
        </authorList>
    </citation>
    <scope>NUCLEOTIDE SEQUENCE [LARGE SCALE GENOMIC DNA]</scope>
    <source>
        <strain evidence="3 4">DSM 44598</strain>
    </source>
</reference>
<dbReference type="NCBIfam" id="TIGR03891">
    <property type="entry name" value="thiopep_ocin"/>
    <property type="match status" value="1"/>
</dbReference>
<dbReference type="InterPro" id="IPR023809">
    <property type="entry name" value="Thiopep_bacteriocin_synth_dom"/>
</dbReference>
<evidence type="ECO:0000259" key="1">
    <source>
        <dbReference type="Pfam" id="PF04738"/>
    </source>
</evidence>
<feature type="domain" description="Thiopeptide-type bacteriocin biosynthesis" evidence="2">
    <location>
        <begin position="707"/>
        <end position="957"/>
    </location>
</feature>
<name>A0A840WSC3_9ACTN</name>
<dbReference type="Pfam" id="PF04738">
    <property type="entry name" value="Lant_dehydr_N"/>
    <property type="match status" value="1"/>
</dbReference>
<accession>A0A840WSC3</accession>
<evidence type="ECO:0000313" key="3">
    <source>
        <dbReference type="EMBL" id="MBB5494835.1"/>
    </source>
</evidence>
<keyword evidence="4" id="KW-1185">Reference proteome</keyword>
<dbReference type="Pfam" id="PF14028">
    <property type="entry name" value="Lant_dehydr_C"/>
    <property type="match status" value="1"/>
</dbReference>
<dbReference type="EMBL" id="JACHDO010000001">
    <property type="protein sequence ID" value="MBB5494835.1"/>
    <property type="molecule type" value="Genomic_DNA"/>
</dbReference>